<dbReference type="PANTHER" id="PTHR43395:SF10">
    <property type="entry name" value="CHEMOTAXIS PROTEIN CHEA"/>
    <property type="match status" value="1"/>
</dbReference>
<dbReference type="CDD" id="cd00088">
    <property type="entry name" value="HPT"/>
    <property type="match status" value="1"/>
</dbReference>
<protein>
    <submittedName>
        <fullName evidence="3">Hpt domain protein</fullName>
    </submittedName>
</protein>
<organism evidence="3 4">
    <name type="scientific">Leptolyngbya boryana NIES-2135</name>
    <dbReference type="NCBI Taxonomy" id="1973484"/>
    <lineage>
        <taxon>Bacteria</taxon>
        <taxon>Bacillati</taxon>
        <taxon>Cyanobacteriota</taxon>
        <taxon>Cyanophyceae</taxon>
        <taxon>Leptolyngbyales</taxon>
        <taxon>Leptolyngbyaceae</taxon>
        <taxon>Leptolyngbya group</taxon>
        <taxon>Leptolyngbya</taxon>
    </lineage>
</organism>
<keyword evidence="1" id="KW-0597">Phosphoprotein</keyword>
<reference evidence="3 4" key="1">
    <citation type="submission" date="2017-06" db="EMBL/GenBank/DDBJ databases">
        <title>Genome sequencing of cyanobaciteial culture collection at National Institute for Environmental Studies (NIES).</title>
        <authorList>
            <person name="Hirose Y."/>
            <person name="Shimura Y."/>
            <person name="Fujisawa T."/>
            <person name="Nakamura Y."/>
            <person name="Kawachi M."/>
        </authorList>
    </citation>
    <scope>NUCLEOTIDE SEQUENCE [LARGE SCALE GENOMIC DNA]</scope>
    <source>
        <strain evidence="3 4">NIES-2135</strain>
    </source>
</reference>
<dbReference type="SUPFAM" id="SSF47226">
    <property type="entry name" value="Histidine-containing phosphotransfer domain, HPT domain"/>
    <property type="match status" value="1"/>
</dbReference>
<dbReference type="GO" id="GO:0000160">
    <property type="term" value="P:phosphorelay signal transduction system"/>
    <property type="evidence" value="ECO:0007669"/>
    <property type="project" value="InterPro"/>
</dbReference>
<dbReference type="Gene3D" id="1.20.120.160">
    <property type="entry name" value="HPT domain"/>
    <property type="match status" value="1"/>
</dbReference>
<dbReference type="InterPro" id="IPR036641">
    <property type="entry name" value="HPT_dom_sf"/>
</dbReference>
<feature type="domain" description="HPt" evidence="2">
    <location>
        <begin position="2"/>
        <end position="106"/>
    </location>
</feature>
<dbReference type="Proteomes" id="UP000217895">
    <property type="component" value="Chromosome"/>
</dbReference>
<dbReference type="SMART" id="SM00073">
    <property type="entry name" value="HPT"/>
    <property type="match status" value="1"/>
</dbReference>
<dbReference type="InterPro" id="IPR051315">
    <property type="entry name" value="Bact_Chemotaxis_CheA"/>
</dbReference>
<gene>
    <name evidence="3" type="ORF">NIES2135_11740</name>
</gene>
<keyword evidence="4" id="KW-1185">Reference proteome</keyword>
<dbReference type="PROSITE" id="PS50894">
    <property type="entry name" value="HPT"/>
    <property type="match status" value="1"/>
</dbReference>
<dbReference type="AlphaFoldDB" id="A0A1Z4JD19"/>
<evidence type="ECO:0000313" key="4">
    <source>
        <dbReference type="Proteomes" id="UP000217895"/>
    </source>
</evidence>
<dbReference type="Pfam" id="PF01627">
    <property type="entry name" value="Hpt"/>
    <property type="match status" value="1"/>
</dbReference>
<evidence type="ECO:0000313" key="3">
    <source>
        <dbReference type="EMBL" id="BAY54357.1"/>
    </source>
</evidence>
<sequence length="309" mass="33954">MQSVKQQQILGYFIEEAKEHLDTIEQGLVDLAATMADSERVNELFRAAHSVKGGAAMLGFDSIQRTAHHFEDCFKILKEHPVKIDQRLEDLFFKGFDTLKELIEALQSPFGLREEDAQQAVAASEPTFRELQAYLEALKTGKASPSKGTLLPQNAATQITTILKGMLQLFKQGDSQKGRQQLVALCNRLIQVSSTTKPWVTLLQTAQRAIANPKNTYASLAPIVIKDLKQASDLLLLGQAEQISITANLQKLLNPASAQPASAKAAPSPAVKQQVTIPLEPRAAARTLLDVFNKSELIEIAEFLMKAIQ</sequence>
<dbReference type="EMBL" id="AP018203">
    <property type="protein sequence ID" value="BAY54357.1"/>
    <property type="molecule type" value="Genomic_DNA"/>
</dbReference>
<evidence type="ECO:0000256" key="1">
    <source>
        <dbReference type="PROSITE-ProRule" id="PRU00110"/>
    </source>
</evidence>
<name>A0A1Z4JD19_LEPBY</name>
<dbReference type="InterPro" id="IPR008207">
    <property type="entry name" value="Sig_transdc_His_kin_Hpt_dom"/>
</dbReference>
<accession>A0A1Z4JD19</accession>
<evidence type="ECO:0000259" key="2">
    <source>
        <dbReference type="PROSITE" id="PS50894"/>
    </source>
</evidence>
<dbReference type="PANTHER" id="PTHR43395">
    <property type="entry name" value="SENSOR HISTIDINE KINASE CHEA"/>
    <property type="match status" value="1"/>
</dbReference>
<proteinExistence type="predicted"/>
<feature type="modified residue" description="Phosphohistidine" evidence="1">
    <location>
        <position position="49"/>
    </location>
</feature>